<dbReference type="PANTHER" id="PTHR13505">
    <property type="entry name" value="TRANSMEMBRANE PROTEIN 208"/>
    <property type="match status" value="1"/>
</dbReference>
<dbReference type="EMBL" id="JAHLUH010000001">
    <property type="protein sequence ID" value="KAG7730281.1"/>
    <property type="molecule type" value="Genomic_DNA"/>
</dbReference>
<protein>
    <recommendedName>
        <fullName evidence="13">DUF788-domain-containing protein</fullName>
    </recommendedName>
</protein>
<dbReference type="GO" id="GO:0005773">
    <property type="term" value="C:vacuole"/>
    <property type="evidence" value="ECO:0007669"/>
    <property type="project" value="GOC"/>
</dbReference>
<dbReference type="AlphaFoldDB" id="A0AAN6I275"/>
<sequence length="146" mass="16647">MAGASDKKQAAANLPATNWHYFAFSLPGLGCQYVLEKVGRPKYRINHEGYSVLTSPGQDLQQHGLTEYMIDIVYLTLIIDVLMVLFGSNKVWLLLLAAPAYAGYKLKGFIAPQFARKQKEEQIETEPVKSKRQQKLENRKTKVRYR</sequence>
<evidence type="ECO:0000256" key="5">
    <source>
        <dbReference type="ARBA" id="ARBA00022989"/>
    </source>
</evidence>
<feature type="transmembrane region" description="Helical" evidence="8">
    <location>
        <begin position="68"/>
        <end position="86"/>
    </location>
</feature>
<evidence type="ECO:0000256" key="8">
    <source>
        <dbReference type="SAM" id="Phobius"/>
    </source>
</evidence>
<comment type="subcellular location">
    <subcellularLocation>
        <location evidence="1">Endoplasmic reticulum membrane</location>
        <topology evidence="1">Multi-pass membrane protein</topology>
    </subcellularLocation>
</comment>
<gene>
    <name evidence="9" type="ORF">KL933_000076</name>
    <name evidence="10" type="ORF">KL946_000076</name>
</gene>
<comment type="similarity">
    <text evidence="2">Belongs to the TMEM208 family.</text>
</comment>
<dbReference type="GO" id="GO:0006624">
    <property type="term" value="P:vacuolar protein processing"/>
    <property type="evidence" value="ECO:0007669"/>
    <property type="project" value="TreeGrafter"/>
</dbReference>
<evidence type="ECO:0000256" key="2">
    <source>
        <dbReference type="ARBA" id="ARBA00009950"/>
    </source>
</evidence>
<evidence type="ECO:0000256" key="6">
    <source>
        <dbReference type="ARBA" id="ARBA00023136"/>
    </source>
</evidence>
<dbReference type="GO" id="GO:0005789">
    <property type="term" value="C:endoplasmic reticulum membrane"/>
    <property type="evidence" value="ECO:0007669"/>
    <property type="project" value="UniProtKB-SubCell"/>
</dbReference>
<keyword evidence="4" id="KW-0256">Endoplasmic reticulum</keyword>
<feature type="compositionally biased region" description="Basic and acidic residues" evidence="7">
    <location>
        <begin position="121"/>
        <end position="140"/>
    </location>
</feature>
<evidence type="ECO:0000313" key="11">
    <source>
        <dbReference type="Proteomes" id="UP000697297"/>
    </source>
</evidence>
<organism evidence="9 12">
    <name type="scientific">Ogataea haglerorum</name>
    <dbReference type="NCBI Taxonomy" id="1937702"/>
    <lineage>
        <taxon>Eukaryota</taxon>
        <taxon>Fungi</taxon>
        <taxon>Dikarya</taxon>
        <taxon>Ascomycota</taxon>
        <taxon>Saccharomycotina</taxon>
        <taxon>Pichiomycetes</taxon>
        <taxon>Pichiales</taxon>
        <taxon>Pichiaceae</taxon>
        <taxon>Ogataea</taxon>
    </lineage>
</organism>
<dbReference type="Pfam" id="PF05620">
    <property type="entry name" value="TMEM208_SND2"/>
    <property type="match status" value="1"/>
</dbReference>
<evidence type="ECO:0000256" key="7">
    <source>
        <dbReference type="SAM" id="MobiDB-lite"/>
    </source>
</evidence>
<evidence type="ECO:0000256" key="4">
    <source>
        <dbReference type="ARBA" id="ARBA00022824"/>
    </source>
</evidence>
<proteinExistence type="inferred from homology"/>
<dbReference type="InterPro" id="IPR008506">
    <property type="entry name" value="SND2/TMEM208"/>
</dbReference>
<keyword evidence="6 8" id="KW-0472">Membrane</keyword>
<feature type="region of interest" description="Disordered" evidence="7">
    <location>
        <begin position="121"/>
        <end position="146"/>
    </location>
</feature>
<reference evidence="9 11" key="1">
    <citation type="journal article" date="2021" name="G3 (Bethesda)">
        <title>Genomic diversity, chromosomal rearrangements, and interspecies hybridization in the ogataea polymorpha species complex.</title>
        <authorList>
            <person name="Hanson S.J."/>
            <person name="Cinneide E.O."/>
            <person name="Salzberg L.I."/>
            <person name="Wolfe K.H."/>
            <person name="McGowan J."/>
            <person name="Fitzpatrick D.A."/>
            <person name="Matlin K."/>
        </authorList>
    </citation>
    <scope>NUCLEOTIDE SEQUENCE</scope>
    <source>
        <strain evidence="10">81-436-3</strain>
        <strain evidence="9">83-405-1</strain>
    </source>
</reference>
<evidence type="ECO:0000313" key="12">
    <source>
        <dbReference type="Proteomes" id="UP000738402"/>
    </source>
</evidence>
<keyword evidence="5 8" id="KW-1133">Transmembrane helix</keyword>
<evidence type="ECO:0000256" key="1">
    <source>
        <dbReference type="ARBA" id="ARBA00004477"/>
    </source>
</evidence>
<evidence type="ECO:0008006" key="13">
    <source>
        <dbReference type="Google" id="ProtNLM"/>
    </source>
</evidence>
<evidence type="ECO:0000256" key="3">
    <source>
        <dbReference type="ARBA" id="ARBA00022692"/>
    </source>
</evidence>
<dbReference type="EMBL" id="JAHLUN010000001">
    <property type="protein sequence ID" value="KAG7768793.1"/>
    <property type="molecule type" value="Genomic_DNA"/>
</dbReference>
<name>A0AAN6I275_9ASCO</name>
<keyword evidence="11" id="KW-1185">Reference proteome</keyword>
<evidence type="ECO:0000313" key="9">
    <source>
        <dbReference type="EMBL" id="KAG7730281.1"/>
    </source>
</evidence>
<dbReference type="Proteomes" id="UP000697297">
    <property type="component" value="Unassembled WGS sequence"/>
</dbReference>
<keyword evidence="3 8" id="KW-0812">Transmembrane</keyword>
<dbReference type="Proteomes" id="UP000738402">
    <property type="component" value="Unassembled WGS sequence"/>
</dbReference>
<dbReference type="PANTHER" id="PTHR13505:SF7">
    <property type="entry name" value="TRANSMEMBRANE PROTEIN 208"/>
    <property type="match status" value="1"/>
</dbReference>
<accession>A0AAN6I275</accession>
<evidence type="ECO:0000313" key="10">
    <source>
        <dbReference type="EMBL" id="KAG7768793.1"/>
    </source>
</evidence>
<comment type="caution">
    <text evidence="9">The sequence shown here is derived from an EMBL/GenBank/DDBJ whole genome shotgun (WGS) entry which is preliminary data.</text>
</comment>